<comment type="similarity">
    <text evidence="1 2">Belongs to the complex I subunit 6 family.</text>
</comment>
<comment type="catalytic activity">
    <reaction evidence="2">
        <text>a quinone + NADH + 5 H(+)(in) = a quinol + NAD(+) + 4 H(+)(out)</text>
        <dbReference type="Rhea" id="RHEA:57888"/>
        <dbReference type="ChEBI" id="CHEBI:15378"/>
        <dbReference type="ChEBI" id="CHEBI:24646"/>
        <dbReference type="ChEBI" id="CHEBI:57540"/>
        <dbReference type="ChEBI" id="CHEBI:57945"/>
        <dbReference type="ChEBI" id="CHEBI:132124"/>
    </reaction>
</comment>
<proteinExistence type="inferred from homology"/>
<dbReference type="HOGENOM" id="CLU_085957_2_1_10"/>
<dbReference type="RefSeq" id="WP_008862531.1">
    <property type="nucleotide sequence ID" value="NZ_CAXSNY010000003.1"/>
</dbReference>
<dbReference type="PANTHER" id="PTHR33269:SF17">
    <property type="entry name" value="NADH-UBIQUINONE OXIDOREDUCTASE CHAIN 6"/>
    <property type="match status" value="1"/>
</dbReference>
<feature type="transmembrane region" description="Helical" evidence="2">
    <location>
        <begin position="33"/>
        <end position="51"/>
    </location>
</feature>
<comment type="caution">
    <text evidence="3">The sequence shown here is derived from an EMBL/GenBank/DDBJ whole genome shotgun (WGS) entry which is preliminary data.</text>
</comment>
<feature type="transmembrane region" description="Helical" evidence="2">
    <location>
        <begin position="147"/>
        <end position="169"/>
    </location>
</feature>
<keyword evidence="2" id="KW-0520">NAD</keyword>
<comment type="function">
    <text evidence="2">NDH-1 shuttles electrons from NADH, via FMN and iron-sulfur (Fe-S) centers, to quinones in the respiratory chain. Couples the redox reaction to proton translocation (for every two electrons transferred, four hydrogen ions are translocated across the cytoplasmic membrane), and thus conserves the redox energy in a proton gradient.</text>
</comment>
<keyword evidence="2" id="KW-1003">Cell membrane</keyword>
<dbReference type="GO" id="GO:0048038">
    <property type="term" value="F:quinone binding"/>
    <property type="evidence" value="ECO:0007669"/>
    <property type="project" value="UniProtKB-UniRule"/>
</dbReference>
<dbReference type="PANTHER" id="PTHR33269">
    <property type="entry name" value="NADH-UBIQUINONE OXIDOREDUCTASE CHAIN 6"/>
    <property type="match status" value="1"/>
</dbReference>
<evidence type="ECO:0000313" key="4">
    <source>
        <dbReference type="Proteomes" id="UP000006044"/>
    </source>
</evidence>
<dbReference type="InterPro" id="IPR001457">
    <property type="entry name" value="NADH_UbQ/plastoQ_OxRdtase_su6"/>
</dbReference>
<dbReference type="eggNOG" id="COG0839">
    <property type="taxonomic scope" value="Bacteria"/>
</dbReference>
<protein>
    <recommendedName>
        <fullName evidence="2">NADH-quinone oxidoreductase subunit J</fullName>
        <ecNumber evidence="2">7.1.1.-</ecNumber>
    </recommendedName>
</protein>
<dbReference type="AlphaFoldDB" id="K0X541"/>
<evidence type="ECO:0000256" key="1">
    <source>
        <dbReference type="ARBA" id="ARBA00005698"/>
    </source>
</evidence>
<dbReference type="STRING" id="742726.HMPREF9448_02136"/>
<dbReference type="Proteomes" id="UP000006044">
    <property type="component" value="Unassembled WGS sequence"/>
</dbReference>
<keyword evidence="2" id="KW-1133">Transmembrane helix</keyword>
<dbReference type="PATRIC" id="fig|742726.3.peg.2229"/>
<organism evidence="3 4">
    <name type="scientific">Barnesiella intestinihominis YIT 11860</name>
    <dbReference type="NCBI Taxonomy" id="742726"/>
    <lineage>
        <taxon>Bacteria</taxon>
        <taxon>Pseudomonadati</taxon>
        <taxon>Bacteroidota</taxon>
        <taxon>Bacteroidia</taxon>
        <taxon>Bacteroidales</taxon>
        <taxon>Barnesiellaceae</taxon>
        <taxon>Barnesiella</taxon>
    </lineage>
</organism>
<dbReference type="OrthoDB" id="1078059at2"/>
<comment type="subcellular location">
    <subcellularLocation>
        <location evidence="2">Cell membrane</location>
        <topology evidence="2">Multi-pass membrane protein</topology>
    </subcellularLocation>
</comment>
<keyword evidence="4" id="KW-1185">Reference proteome</keyword>
<dbReference type="EMBL" id="ADLE01000015">
    <property type="protein sequence ID" value="EJZ62784.1"/>
    <property type="molecule type" value="Genomic_DNA"/>
</dbReference>
<dbReference type="Pfam" id="PF00499">
    <property type="entry name" value="Oxidored_q3"/>
    <property type="match status" value="1"/>
</dbReference>
<dbReference type="GO" id="GO:0008137">
    <property type="term" value="F:NADH dehydrogenase (ubiquinone) activity"/>
    <property type="evidence" value="ECO:0007669"/>
    <property type="project" value="UniProtKB-UniRule"/>
</dbReference>
<dbReference type="GO" id="GO:0005886">
    <property type="term" value="C:plasma membrane"/>
    <property type="evidence" value="ECO:0007669"/>
    <property type="project" value="UniProtKB-SubCell"/>
</dbReference>
<dbReference type="InterPro" id="IPR042106">
    <property type="entry name" value="Nuo/plastoQ_OxRdtase_6_NuoJ"/>
</dbReference>
<accession>K0X541</accession>
<reference evidence="3 4" key="1">
    <citation type="submission" date="2012-08" db="EMBL/GenBank/DDBJ databases">
        <title>The Genome Sequence of Barnesiella intestinihominis YIT 11860.</title>
        <authorList>
            <consortium name="The Broad Institute Genome Sequencing Platform"/>
            <person name="Earl A."/>
            <person name="Ward D."/>
            <person name="Feldgarden M."/>
            <person name="Gevers D."/>
            <person name="Morotomi M."/>
            <person name="Walker B."/>
            <person name="Young S.K."/>
            <person name="Zeng Q."/>
            <person name="Gargeya S."/>
            <person name="Fitzgerald M."/>
            <person name="Haas B."/>
            <person name="Abouelleil A."/>
            <person name="Alvarado L."/>
            <person name="Arachchi H.M."/>
            <person name="Berlin A.M."/>
            <person name="Chapman S.B."/>
            <person name="Goldberg J."/>
            <person name="Griggs A."/>
            <person name="Gujja S."/>
            <person name="Hansen M."/>
            <person name="Howarth C."/>
            <person name="Imamovic A."/>
            <person name="Larimer J."/>
            <person name="McCowen C."/>
            <person name="Montmayeur A."/>
            <person name="Murphy C."/>
            <person name="Neiman D."/>
            <person name="Pearson M."/>
            <person name="Priest M."/>
            <person name="Roberts A."/>
            <person name="Saif S."/>
            <person name="Shea T."/>
            <person name="Sisk P."/>
            <person name="Sykes S."/>
            <person name="Wortman J."/>
            <person name="Nusbaum C."/>
            <person name="Birren B."/>
        </authorList>
    </citation>
    <scope>NUCLEOTIDE SEQUENCE [LARGE SCALE GENOMIC DNA]</scope>
    <source>
        <strain evidence="3 4">YIT 11860</strain>
    </source>
</reference>
<keyword evidence="2" id="KW-0472">Membrane</keyword>
<keyword evidence="2" id="KW-0812">Transmembrane</keyword>
<dbReference type="EC" id="7.1.1.-" evidence="2"/>
<feature type="transmembrane region" description="Helical" evidence="2">
    <location>
        <begin position="57"/>
        <end position="78"/>
    </location>
</feature>
<gene>
    <name evidence="3" type="ORF">HMPREF9448_02136</name>
</gene>
<feature type="transmembrane region" description="Helical" evidence="2">
    <location>
        <begin position="6"/>
        <end position="26"/>
    </location>
</feature>
<dbReference type="Gene3D" id="1.20.120.1200">
    <property type="entry name" value="NADH-ubiquinone/plastoquinone oxidoreductase chain 6, subunit NuoJ"/>
    <property type="match status" value="1"/>
</dbReference>
<name>K0X541_9BACT</name>
<dbReference type="GeneID" id="77849341"/>
<keyword evidence="2" id="KW-0874">Quinone</keyword>
<sequence>MEQIANQVIFGLLALVIVVCSILTVTTRRILRAATYLLFVLFATAGIYFQLDYTFLGAVQLAVYAGGIVVLFVFSILLTSHPGDKSELLTPKKRVVGLIASIFGAIVCGYTLFTYPFFTKPLTSVITGEVDMKEIGHALMGMDKFQYLLPFEAVSVLLLACIIGGIMIARKR</sequence>
<feature type="transmembrane region" description="Helical" evidence="2">
    <location>
        <begin position="98"/>
        <end position="118"/>
    </location>
</feature>
<evidence type="ECO:0000313" key="3">
    <source>
        <dbReference type="EMBL" id="EJZ62784.1"/>
    </source>
</evidence>
<evidence type="ECO:0000256" key="2">
    <source>
        <dbReference type="RuleBase" id="RU004429"/>
    </source>
</evidence>